<dbReference type="NCBIfam" id="TIGR03696">
    <property type="entry name" value="Rhs_assc_core"/>
    <property type="match status" value="1"/>
</dbReference>
<evidence type="ECO:0000256" key="1">
    <source>
        <dbReference type="SAM" id="SignalP"/>
    </source>
</evidence>
<proteinExistence type="predicted"/>
<evidence type="ECO:0000313" key="3">
    <source>
        <dbReference type="Proteomes" id="UP000261082"/>
    </source>
</evidence>
<comment type="caution">
    <text evidence="2">The sequence shown here is derived from an EMBL/GenBank/DDBJ whole genome shotgun (WGS) entry which is preliminary data.</text>
</comment>
<dbReference type="InterPro" id="IPR022385">
    <property type="entry name" value="Rhs_assc_core"/>
</dbReference>
<dbReference type="AlphaFoldDB" id="A0A3E1Q9J2"/>
<evidence type="ECO:0000313" key="2">
    <source>
        <dbReference type="EMBL" id="RFN58800.1"/>
    </source>
</evidence>
<dbReference type="Gene3D" id="2.180.10.10">
    <property type="entry name" value="RHS repeat-associated core"/>
    <property type="match status" value="1"/>
</dbReference>
<gene>
    <name evidence="2" type="ORF">DZ858_01590</name>
</gene>
<feature type="chain" id="PRO_5017567267" description="RHS repeat-associated core domain-containing protein" evidence="1">
    <location>
        <begin position="21"/>
        <end position="408"/>
    </location>
</feature>
<name>A0A3E1Q9J2_9FLAO</name>
<feature type="signal peptide" evidence="1">
    <location>
        <begin position="1"/>
        <end position="20"/>
    </location>
</feature>
<evidence type="ECO:0008006" key="4">
    <source>
        <dbReference type="Google" id="ProtNLM"/>
    </source>
</evidence>
<accession>A0A3E1Q9J2</accession>
<reference evidence="2 3" key="1">
    <citation type="journal article" date="2007" name="Int. J. Syst. Evol. Microbiol.">
        <title>Marixanthomonas ophiurae gen. nov., sp. nov., a marine bacterium of the family Flavobacteriaceae isolated from a deep-sea brittle star.</title>
        <authorList>
            <person name="Romanenko L.A."/>
            <person name="Uchino M."/>
            <person name="Frolova G.M."/>
            <person name="Mikhailov V.V."/>
        </authorList>
    </citation>
    <scope>NUCLEOTIDE SEQUENCE [LARGE SCALE GENOMIC DNA]</scope>
    <source>
        <strain evidence="2 3">KMM 3046</strain>
    </source>
</reference>
<dbReference type="Proteomes" id="UP000261082">
    <property type="component" value="Unassembled WGS sequence"/>
</dbReference>
<sequence>MLMRILLSISFLGCYTTSIAQTNKRTLGNKSYELSNHLGNVMVVVSDRKTPAPETTNTTIAFNETDIIAFNDYYPYGMLLDGRNESKDYRFGFQGQEKDNEVKGSNNSINYKYRVHDPRLGRFFGVDPLSSKYPYNSTYAFSENIVINAIEMEGLEKVDSYDKEYLTERGIEKTYSYNHDNNPMDNQSPFANNPIVEAVPIYSRVSNDDEVNLKQRQEGWLIKRKFSTLSKMEVYRVSELAPSPKSDIIVPVFKRPPPPPVVAPINPPIAPPATPPVVNNTNVNKIVPIQWDLLEATMSNQNWTKLKDTFDEVVQIFNNDPTSFYRVNIIMGATMTYNNSNTLVPLAEAMGSTYIKGNASYSGKTFKELINARKASLKNVLSQMGIPSYKINISVRMSHNENINVQTD</sequence>
<dbReference type="EMBL" id="QVID01000001">
    <property type="protein sequence ID" value="RFN58800.1"/>
    <property type="molecule type" value="Genomic_DNA"/>
</dbReference>
<organism evidence="2 3">
    <name type="scientific">Marixanthomonas ophiurae</name>
    <dbReference type="NCBI Taxonomy" id="387659"/>
    <lineage>
        <taxon>Bacteria</taxon>
        <taxon>Pseudomonadati</taxon>
        <taxon>Bacteroidota</taxon>
        <taxon>Flavobacteriia</taxon>
        <taxon>Flavobacteriales</taxon>
        <taxon>Flavobacteriaceae</taxon>
        <taxon>Marixanthomonas</taxon>
    </lineage>
</organism>
<protein>
    <recommendedName>
        <fullName evidence="4">RHS repeat-associated core domain-containing protein</fullName>
    </recommendedName>
</protein>
<keyword evidence="3" id="KW-1185">Reference proteome</keyword>
<keyword evidence="1" id="KW-0732">Signal</keyword>